<accession>A0A6N0P0H7</accession>
<protein>
    <submittedName>
        <fullName evidence="1">Uncharacterized protein</fullName>
    </submittedName>
</protein>
<organism evidence="1 2">
    <name type="scientific">Metallosphaera tengchongensis</name>
    <dbReference type="NCBI Taxonomy" id="1532350"/>
    <lineage>
        <taxon>Archaea</taxon>
        <taxon>Thermoproteota</taxon>
        <taxon>Thermoprotei</taxon>
        <taxon>Sulfolobales</taxon>
        <taxon>Sulfolobaceae</taxon>
        <taxon>Metallosphaera</taxon>
    </lineage>
</organism>
<reference evidence="1 2" key="1">
    <citation type="submission" date="2020-02" db="EMBL/GenBank/DDBJ databases">
        <title>Comparative genome analysis reveals the metabolism and evolution of the thermophilic archaeal genus Metallosphaera.</title>
        <authorList>
            <person name="Jiang C."/>
        </authorList>
    </citation>
    <scope>NUCLEOTIDE SEQUENCE [LARGE SCALE GENOMIC DNA]</scope>
    <source>
        <strain evidence="1 2">Ric-A</strain>
    </source>
</reference>
<dbReference type="GeneID" id="55642526"/>
<sequence>MEISFGERLRWSSTQGRLEVHIVGDKSYSYILVDVGRTTANKSGNP</sequence>
<evidence type="ECO:0000313" key="2">
    <source>
        <dbReference type="Proteomes" id="UP000509301"/>
    </source>
</evidence>
<keyword evidence="2" id="KW-1185">Reference proteome</keyword>
<dbReference type="AlphaFoldDB" id="A0A6N0P0H7"/>
<gene>
    <name evidence="1" type="ORF">GWK48_11245</name>
</gene>
<dbReference type="KEGG" id="mten:GWK48_11245"/>
<name>A0A6N0P0H7_9CREN</name>
<proteinExistence type="predicted"/>
<dbReference type="RefSeq" id="WP_174632317.1">
    <property type="nucleotide sequence ID" value="NZ_CP049074.1"/>
</dbReference>
<dbReference type="EMBL" id="CP049074">
    <property type="protein sequence ID" value="QKR00881.1"/>
    <property type="molecule type" value="Genomic_DNA"/>
</dbReference>
<evidence type="ECO:0000313" key="1">
    <source>
        <dbReference type="EMBL" id="QKR00881.1"/>
    </source>
</evidence>
<dbReference type="Proteomes" id="UP000509301">
    <property type="component" value="Chromosome"/>
</dbReference>